<evidence type="ECO:0000313" key="3">
    <source>
        <dbReference type="Proteomes" id="UP000013827"/>
    </source>
</evidence>
<dbReference type="GO" id="GO:0120013">
    <property type="term" value="F:lipid transfer activity"/>
    <property type="evidence" value="ECO:0007669"/>
    <property type="project" value="InterPro"/>
</dbReference>
<feature type="domain" description="Glycolipid transfer protein" evidence="1">
    <location>
        <begin position="11"/>
        <end position="118"/>
    </location>
</feature>
<name>A0A0D3KEY9_EMIH1</name>
<dbReference type="RefSeq" id="XP_005786753.1">
    <property type="nucleotide sequence ID" value="XM_005786696.1"/>
</dbReference>
<dbReference type="HOGENOM" id="CLU_095506_0_0_1"/>
<reference evidence="2" key="2">
    <citation type="submission" date="2024-10" db="UniProtKB">
        <authorList>
            <consortium name="EnsemblProtists"/>
        </authorList>
    </citation>
    <scope>IDENTIFICATION</scope>
</reference>
<dbReference type="Gene3D" id="1.10.3520.10">
    <property type="entry name" value="Glycolipid transfer protein"/>
    <property type="match status" value="1"/>
</dbReference>
<dbReference type="KEGG" id="ehx:EMIHUDRAFT_98713"/>
<evidence type="ECO:0000313" key="2">
    <source>
        <dbReference type="EnsemblProtists" id="EOD34324"/>
    </source>
</evidence>
<dbReference type="SUPFAM" id="SSF110004">
    <property type="entry name" value="Glycolipid transfer protein, GLTP"/>
    <property type="match status" value="1"/>
</dbReference>
<proteinExistence type="predicted"/>
<protein>
    <recommendedName>
        <fullName evidence="1">Glycolipid transfer protein domain-containing protein</fullName>
    </recommendedName>
</protein>
<dbReference type="EnsemblProtists" id="EOD34324">
    <property type="protein sequence ID" value="EOD34324"/>
    <property type="gene ID" value="EMIHUDRAFT_98713"/>
</dbReference>
<dbReference type="PaxDb" id="2903-EOD34324"/>
<reference evidence="3" key="1">
    <citation type="journal article" date="2013" name="Nature">
        <title>Pan genome of the phytoplankton Emiliania underpins its global distribution.</title>
        <authorList>
            <person name="Read B.A."/>
            <person name="Kegel J."/>
            <person name="Klute M.J."/>
            <person name="Kuo A."/>
            <person name="Lefebvre S.C."/>
            <person name="Maumus F."/>
            <person name="Mayer C."/>
            <person name="Miller J."/>
            <person name="Monier A."/>
            <person name="Salamov A."/>
            <person name="Young J."/>
            <person name="Aguilar M."/>
            <person name="Claverie J.M."/>
            <person name="Frickenhaus S."/>
            <person name="Gonzalez K."/>
            <person name="Herman E.K."/>
            <person name="Lin Y.C."/>
            <person name="Napier J."/>
            <person name="Ogata H."/>
            <person name="Sarno A.F."/>
            <person name="Shmutz J."/>
            <person name="Schroeder D."/>
            <person name="de Vargas C."/>
            <person name="Verret F."/>
            <person name="von Dassow P."/>
            <person name="Valentin K."/>
            <person name="Van de Peer Y."/>
            <person name="Wheeler G."/>
            <person name="Dacks J.B."/>
            <person name="Delwiche C.F."/>
            <person name="Dyhrman S.T."/>
            <person name="Glockner G."/>
            <person name="John U."/>
            <person name="Richards T."/>
            <person name="Worden A.Z."/>
            <person name="Zhang X."/>
            <person name="Grigoriev I.V."/>
            <person name="Allen A.E."/>
            <person name="Bidle K."/>
            <person name="Borodovsky M."/>
            <person name="Bowler C."/>
            <person name="Brownlee C."/>
            <person name="Cock J.M."/>
            <person name="Elias M."/>
            <person name="Gladyshev V.N."/>
            <person name="Groth M."/>
            <person name="Guda C."/>
            <person name="Hadaegh A."/>
            <person name="Iglesias-Rodriguez M.D."/>
            <person name="Jenkins J."/>
            <person name="Jones B.M."/>
            <person name="Lawson T."/>
            <person name="Leese F."/>
            <person name="Lindquist E."/>
            <person name="Lobanov A."/>
            <person name="Lomsadze A."/>
            <person name="Malik S.B."/>
            <person name="Marsh M.E."/>
            <person name="Mackinder L."/>
            <person name="Mock T."/>
            <person name="Mueller-Roeber B."/>
            <person name="Pagarete A."/>
            <person name="Parker M."/>
            <person name="Probert I."/>
            <person name="Quesneville H."/>
            <person name="Raines C."/>
            <person name="Rensing S.A."/>
            <person name="Riano-Pachon D.M."/>
            <person name="Richier S."/>
            <person name="Rokitta S."/>
            <person name="Shiraiwa Y."/>
            <person name="Soanes D.M."/>
            <person name="van der Giezen M."/>
            <person name="Wahlund T.M."/>
            <person name="Williams B."/>
            <person name="Wilson W."/>
            <person name="Wolfe G."/>
            <person name="Wurch L.L."/>
        </authorList>
    </citation>
    <scope>NUCLEOTIDE SEQUENCE</scope>
</reference>
<evidence type="ECO:0000259" key="1">
    <source>
        <dbReference type="Pfam" id="PF08718"/>
    </source>
</evidence>
<dbReference type="InterPro" id="IPR036497">
    <property type="entry name" value="GLTP_sf"/>
</dbReference>
<dbReference type="Pfam" id="PF08718">
    <property type="entry name" value="GLTP"/>
    <property type="match status" value="1"/>
</dbReference>
<sequence length="174" mass="19079">MRLVVRCDAHNTRTVRESWERHGRPAGLRRLLEAEAAAGVQQPALLEEAARRRLRDTMKRFWAELASGLSDARGGSPAALGSLAYDREVAPFHGWVLRGTFRAALAALPSREAMLSALSLPPPGEEAAEAEGEPQARREAVRAELEGWVAVLRRVADAVESLLAELGLRDDRQL</sequence>
<keyword evidence="3" id="KW-1185">Reference proteome</keyword>
<dbReference type="GeneID" id="17279595"/>
<dbReference type="AlphaFoldDB" id="A0A0D3KEY9"/>
<accession>A0A0D3KEY9</accession>
<organism evidence="2 3">
    <name type="scientific">Emiliania huxleyi (strain CCMP1516)</name>
    <dbReference type="NCBI Taxonomy" id="280463"/>
    <lineage>
        <taxon>Eukaryota</taxon>
        <taxon>Haptista</taxon>
        <taxon>Haptophyta</taxon>
        <taxon>Prymnesiophyceae</taxon>
        <taxon>Isochrysidales</taxon>
        <taxon>Noelaerhabdaceae</taxon>
        <taxon>Emiliania</taxon>
    </lineage>
</organism>
<dbReference type="GO" id="GO:0005737">
    <property type="term" value="C:cytoplasm"/>
    <property type="evidence" value="ECO:0007669"/>
    <property type="project" value="InterPro"/>
</dbReference>
<dbReference type="Proteomes" id="UP000013827">
    <property type="component" value="Unassembled WGS sequence"/>
</dbReference>
<dbReference type="InterPro" id="IPR014830">
    <property type="entry name" value="Glycolipid_transfer_prot_dom"/>
</dbReference>